<reference evidence="1 2" key="1">
    <citation type="journal article" date="2019" name="Int. J. Syst. Evol. Microbiol.">
        <title>The Global Catalogue of Microorganisms (GCM) 10K type strain sequencing project: providing services to taxonomists for standard genome sequencing and annotation.</title>
        <authorList>
            <consortium name="The Broad Institute Genomics Platform"/>
            <consortium name="The Broad Institute Genome Sequencing Center for Infectious Disease"/>
            <person name="Wu L."/>
            <person name="Ma J."/>
        </authorList>
    </citation>
    <scope>NUCLEOTIDE SEQUENCE [LARGE SCALE GENOMIC DNA]</scope>
    <source>
        <strain evidence="1 2">JCM 15421</strain>
    </source>
</reference>
<name>A0ABN1ITX4_9GAMM</name>
<protein>
    <submittedName>
        <fullName evidence="1">Uncharacterized protein</fullName>
    </submittedName>
</protein>
<dbReference type="RefSeq" id="WP_343792841.1">
    <property type="nucleotide sequence ID" value="NZ_BAAAEU010000024.1"/>
</dbReference>
<proteinExistence type="predicted"/>
<comment type="caution">
    <text evidence="1">The sequence shown here is derived from an EMBL/GenBank/DDBJ whole genome shotgun (WGS) entry which is preliminary data.</text>
</comment>
<evidence type="ECO:0000313" key="1">
    <source>
        <dbReference type="EMBL" id="GAA0721290.1"/>
    </source>
</evidence>
<accession>A0ABN1ITX4</accession>
<organism evidence="1 2">
    <name type="scientific">Dokdonella soli</name>
    <dbReference type="NCBI Taxonomy" id="529810"/>
    <lineage>
        <taxon>Bacteria</taxon>
        <taxon>Pseudomonadati</taxon>
        <taxon>Pseudomonadota</taxon>
        <taxon>Gammaproteobacteria</taxon>
        <taxon>Lysobacterales</taxon>
        <taxon>Rhodanobacteraceae</taxon>
        <taxon>Dokdonella</taxon>
    </lineage>
</organism>
<sequence>MTGVPDDKLIRLGPWPAGVNTLAKEDAVPAGELRQAVNVDIDRDGIPSRRLGQTLRYAGTRVHSIWNERPFPFGLFVQAGTLMAFWPDTSTSVLQTGLAPLLPVANALVYDRVYWSNGQQLGVVTSSGAVTGWGVETPDGQANLASAAAGGLNGGQYQVTFTFVSATGEESGAYGAATVTVPDGGGIAVTAVPQPLGSGVTAVRAYRTPANGDAFYYARDLPVGLTSVTLTESALGKPLDTQFLDRMPAVTRLALLNGRLYGAAGPDLVWSEPLRYGLTHPLKNRIGFGHPIDLLVTVGDGTDGAGLYIAAGARTYFLGGGEPDKFTRQTVRGYGVTPGSGLRAPGSVFGLEHPVQAPVAYWIDAQGIACLGLPGGSVQGIRERQAAAPLATSAVSLLREQNGVRQIITSLRGPAGQGLSVVDTAVASVTRNGVPMP</sequence>
<dbReference type="Proteomes" id="UP001501523">
    <property type="component" value="Unassembled WGS sequence"/>
</dbReference>
<keyword evidence="2" id="KW-1185">Reference proteome</keyword>
<evidence type="ECO:0000313" key="2">
    <source>
        <dbReference type="Proteomes" id="UP001501523"/>
    </source>
</evidence>
<dbReference type="EMBL" id="BAAAEU010000024">
    <property type="protein sequence ID" value="GAA0721290.1"/>
    <property type="molecule type" value="Genomic_DNA"/>
</dbReference>
<gene>
    <name evidence="1" type="ORF">GCM10009105_31470</name>
</gene>